<dbReference type="InterPro" id="IPR000160">
    <property type="entry name" value="GGDEF_dom"/>
</dbReference>
<dbReference type="OrthoDB" id="9800897at2"/>
<dbReference type="SUPFAM" id="SSF52172">
    <property type="entry name" value="CheY-like"/>
    <property type="match status" value="1"/>
</dbReference>
<name>A0A0C2I4U0_9PSED</name>
<dbReference type="SMART" id="SM00267">
    <property type="entry name" value="GGDEF"/>
    <property type="match status" value="1"/>
</dbReference>
<dbReference type="InterPro" id="IPR029787">
    <property type="entry name" value="Nucleotide_cyclase"/>
</dbReference>
<dbReference type="GO" id="GO:0071111">
    <property type="term" value="F:cyclic-guanylate-specific phosphodiesterase activity"/>
    <property type="evidence" value="ECO:0007669"/>
    <property type="project" value="InterPro"/>
</dbReference>
<protein>
    <submittedName>
        <fullName evidence="3">Response regulator containing a CheY-like receiver domain and a GGDEF domain</fullName>
    </submittedName>
</protein>
<dbReference type="SUPFAM" id="SSF55073">
    <property type="entry name" value="Nucleotide cyclase"/>
    <property type="match status" value="1"/>
</dbReference>
<dbReference type="PANTHER" id="PTHR33121">
    <property type="entry name" value="CYCLIC DI-GMP PHOSPHODIESTERASE PDEF"/>
    <property type="match status" value="1"/>
</dbReference>
<dbReference type="Proteomes" id="UP000031535">
    <property type="component" value="Unassembled WGS sequence"/>
</dbReference>
<evidence type="ECO:0000313" key="3">
    <source>
        <dbReference type="EMBL" id="KIH81995.1"/>
    </source>
</evidence>
<sequence>MPNPDLSILLVSDEKLASSTLGSSLQRMGYQDIRQANDSVLALEQLDQRAAGLLICAGSAGLALAAKVRQRDEMNNHYTYVILISEQSPALLLDETSDNDIDDLLAPADVDRHLQTRVLAADRLCNTLQRLRQENRLLRQNIASLEQRNLVDSLTGLGNARYLRQKLTDSLRQVQARGGAICYLLIGIEQAESLQRQYGNDLYDELLQAIARRLQQLVRPLDVLARLDERHFVLMTLPPDLQECAPSSFKRLHDGLNLKTFMTNAGSIELKAGISLVGLDSKCFPLDPQTLMDEAEGLLLESYAGGVVSAKRLPARS</sequence>
<dbReference type="NCBIfam" id="TIGR00254">
    <property type="entry name" value="GGDEF"/>
    <property type="match status" value="1"/>
</dbReference>
<dbReference type="RefSeq" id="WP_040070492.1">
    <property type="nucleotide sequence ID" value="NZ_JXDG01000057.1"/>
</dbReference>
<dbReference type="EMBL" id="JXDG01000057">
    <property type="protein sequence ID" value="KIH81995.1"/>
    <property type="molecule type" value="Genomic_DNA"/>
</dbReference>
<dbReference type="InterPro" id="IPR050706">
    <property type="entry name" value="Cyclic-di-GMP_PDE-like"/>
</dbReference>
<keyword evidence="1" id="KW-0175">Coiled coil</keyword>
<dbReference type="STRING" id="226910.UCMB321_4300"/>
<comment type="caution">
    <text evidence="3">The sequence shown here is derived from an EMBL/GenBank/DDBJ whole genome shotgun (WGS) entry which is preliminary data.</text>
</comment>
<dbReference type="Gene3D" id="3.40.50.2300">
    <property type="match status" value="1"/>
</dbReference>
<dbReference type="PROSITE" id="PS50887">
    <property type="entry name" value="GGDEF"/>
    <property type="match status" value="1"/>
</dbReference>
<feature type="coiled-coil region" evidence="1">
    <location>
        <begin position="121"/>
        <end position="148"/>
    </location>
</feature>
<reference evidence="3 4" key="1">
    <citation type="submission" date="2015-01" db="EMBL/GenBank/DDBJ databases">
        <title>Complete genome of Pseudomonas batumici UCM B-321 producer of the batumin antibiotic with strong antistaphilococcal and potential anticancer activity.</title>
        <authorList>
            <person name="Klochko V.V."/>
            <person name="Zelena L.B."/>
            <person name="Elena K.A."/>
            <person name="Reva O.N."/>
        </authorList>
    </citation>
    <scope>NUCLEOTIDE SEQUENCE [LARGE SCALE GENOMIC DNA]</scope>
    <source>
        <strain evidence="3 4">UCM B-321</strain>
    </source>
</reference>
<dbReference type="InterPro" id="IPR043128">
    <property type="entry name" value="Rev_trsase/Diguanyl_cyclase"/>
</dbReference>
<organism evidence="3 4">
    <name type="scientific">Pseudomonas batumici</name>
    <dbReference type="NCBI Taxonomy" id="226910"/>
    <lineage>
        <taxon>Bacteria</taxon>
        <taxon>Pseudomonadati</taxon>
        <taxon>Pseudomonadota</taxon>
        <taxon>Gammaproteobacteria</taxon>
        <taxon>Pseudomonadales</taxon>
        <taxon>Pseudomonadaceae</taxon>
        <taxon>Pseudomonas</taxon>
    </lineage>
</organism>
<evidence type="ECO:0000313" key="4">
    <source>
        <dbReference type="Proteomes" id="UP000031535"/>
    </source>
</evidence>
<proteinExistence type="predicted"/>
<dbReference type="Pfam" id="PF00990">
    <property type="entry name" value="GGDEF"/>
    <property type="match status" value="1"/>
</dbReference>
<feature type="domain" description="GGDEF" evidence="2">
    <location>
        <begin position="179"/>
        <end position="315"/>
    </location>
</feature>
<dbReference type="Gene3D" id="3.30.70.270">
    <property type="match status" value="1"/>
</dbReference>
<dbReference type="PANTHER" id="PTHR33121:SF79">
    <property type="entry name" value="CYCLIC DI-GMP PHOSPHODIESTERASE PDED-RELATED"/>
    <property type="match status" value="1"/>
</dbReference>
<gene>
    <name evidence="3" type="ORF">UCMB321_4300</name>
</gene>
<dbReference type="PATRIC" id="fig|226910.6.peg.4292"/>
<dbReference type="InterPro" id="IPR011006">
    <property type="entry name" value="CheY-like_superfamily"/>
</dbReference>
<keyword evidence="4" id="KW-1185">Reference proteome</keyword>
<evidence type="ECO:0000256" key="1">
    <source>
        <dbReference type="SAM" id="Coils"/>
    </source>
</evidence>
<evidence type="ECO:0000259" key="2">
    <source>
        <dbReference type="PROSITE" id="PS50887"/>
    </source>
</evidence>
<accession>A0A0C2I4U0</accession>
<dbReference type="AlphaFoldDB" id="A0A0C2I4U0"/>